<name>A0AAD7CWY1_MYCRO</name>
<feature type="region of interest" description="Disordered" evidence="2">
    <location>
        <begin position="487"/>
        <end position="509"/>
    </location>
</feature>
<protein>
    <submittedName>
        <fullName evidence="3">Uncharacterized protein</fullName>
    </submittedName>
</protein>
<sequence length="509" mass="57484">MEPEAIVDNLSFLSKYLDTYKDRVSALEQELNTVRSANSSASDVANSHLRRLESDKASLRQEVATLQEALKVKQESRKIKQEVGHVKLESETTSSIAVAASEPNTVLREARKMYQDERVRNEALEAKCATLETKVTYSAELAAKALRERLEGEKTMDNMRIEAVVMQKNMEELQQAHDEQAGAHAELEEKAFAVEATETALTTLREKYDRMKAAKRTMRAASGDFEGEISALNDKLSALRIKYKAVKTDKEDLQQTCRELIDIVEDPQEEAKNAVSRERYTEADNERTALKEVSDACEKYRKYMKALSSFDHRPCPVKDLQPVCYKDGNLYAYLAQDKNAKSFLHHVLYLPKRATAVADVHFIAFGPTHKYDRQSGKWIEGSDLATFYGETRELFANWNDFVLYVGTYMCHDLRAICPEGTSLPFHISPYEITDAAFGVPLPQGFKKLIEQCYPDGKIRVVATGLQCVGFNVALYDSLRRRFADDQASGKRKAEEVGLKNSGSKRHKTG</sequence>
<feature type="coiled-coil region" evidence="1">
    <location>
        <begin position="107"/>
        <end position="256"/>
    </location>
</feature>
<dbReference type="AlphaFoldDB" id="A0AAD7CWY1"/>
<keyword evidence="4" id="KW-1185">Reference proteome</keyword>
<reference evidence="3" key="1">
    <citation type="submission" date="2023-03" db="EMBL/GenBank/DDBJ databases">
        <title>Massive genome expansion in bonnet fungi (Mycena s.s.) driven by repeated elements and novel gene families across ecological guilds.</title>
        <authorList>
            <consortium name="Lawrence Berkeley National Laboratory"/>
            <person name="Harder C.B."/>
            <person name="Miyauchi S."/>
            <person name="Viragh M."/>
            <person name="Kuo A."/>
            <person name="Thoen E."/>
            <person name="Andreopoulos B."/>
            <person name="Lu D."/>
            <person name="Skrede I."/>
            <person name="Drula E."/>
            <person name="Henrissat B."/>
            <person name="Morin E."/>
            <person name="Kohler A."/>
            <person name="Barry K."/>
            <person name="LaButti K."/>
            <person name="Morin E."/>
            <person name="Salamov A."/>
            <person name="Lipzen A."/>
            <person name="Mereny Z."/>
            <person name="Hegedus B."/>
            <person name="Baldrian P."/>
            <person name="Stursova M."/>
            <person name="Weitz H."/>
            <person name="Taylor A."/>
            <person name="Grigoriev I.V."/>
            <person name="Nagy L.G."/>
            <person name="Martin F."/>
            <person name="Kauserud H."/>
        </authorList>
    </citation>
    <scope>NUCLEOTIDE SEQUENCE</scope>
    <source>
        <strain evidence="3">CBHHK067</strain>
    </source>
</reference>
<accession>A0AAD7CWY1</accession>
<gene>
    <name evidence="3" type="ORF">B0H17DRAFT_1142883</name>
</gene>
<evidence type="ECO:0000256" key="2">
    <source>
        <dbReference type="SAM" id="MobiDB-lite"/>
    </source>
</evidence>
<dbReference type="EMBL" id="JARKIE010000204">
    <property type="protein sequence ID" value="KAJ7667191.1"/>
    <property type="molecule type" value="Genomic_DNA"/>
</dbReference>
<organism evidence="3 4">
    <name type="scientific">Mycena rosella</name>
    <name type="common">Pink bonnet</name>
    <name type="synonym">Agaricus rosellus</name>
    <dbReference type="NCBI Taxonomy" id="1033263"/>
    <lineage>
        <taxon>Eukaryota</taxon>
        <taxon>Fungi</taxon>
        <taxon>Dikarya</taxon>
        <taxon>Basidiomycota</taxon>
        <taxon>Agaricomycotina</taxon>
        <taxon>Agaricomycetes</taxon>
        <taxon>Agaricomycetidae</taxon>
        <taxon>Agaricales</taxon>
        <taxon>Marasmiineae</taxon>
        <taxon>Mycenaceae</taxon>
        <taxon>Mycena</taxon>
    </lineage>
</organism>
<evidence type="ECO:0000313" key="4">
    <source>
        <dbReference type="Proteomes" id="UP001221757"/>
    </source>
</evidence>
<comment type="caution">
    <text evidence="3">The sequence shown here is derived from an EMBL/GenBank/DDBJ whole genome shotgun (WGS) entry which is preliminary data.</text>
</comment>
<evidence type="ECO:0000256" key="1">
    <source>
        <dbReference type="SAM" id="Coils"/>
    </source>
</evidence>
<feature type="coiled-coil region" evidence="1">
    <location>
        <begin position="10"/>
        <end position="76"/>
    </location>
</feature>
<evidence type="ECO:0000313" key="3">
    <source>
        <dbReference type="EMBL" id="KAJ7667191.1"/>
    </source>
</evidence>
<proteinExistence type="predicted"/>
<feature type="compositionally biased region" description="Basic and acidic residues" evidence="2">
    <location>
        <begin position="487"/>
        <end position="497"/>
    </location>
</feature>
<keyword evidence="1" id="KW-0175">Coiled coil</keyword>
<dbReference type="Proteomes" id="UP001221757">
    <property type="component" value="Unassembled WGS sequence"/>
</dbReference>